<dbReference type="RefSeq" id="WP_008294613.1">
    <property type="nucleotide sequence ID" value="NZ_CM002299.1"/>
</dbReference>
<gene>
    <name evidence="1" type="ORF">KT71_10884</name>
</gene>
<comment type="caution">
    <text evidence="1">The sequence shown here is derived from an EMBL/GenBank/DDBJ whole genome shotgun (WGS) entry which is preliminary data.</text>
</comment>
<protein>
    <recommendedName>
        <fullName evidence="3">Single-stranded DNA-specific exonuclease</fullName>
    </recommendedName>
</protein>
<dbReference type="eggNOG" id="COG0608">
    <property type="taxonomic scope" value="Bacteria"/>
</dbReference>
<evidence type="ECO:0008006" key="3">
    <source>
        <dbReference type="Google" id="ProtNLM"/>
    </source>
</evidence>
<dbReference type="EMBL" id="AAOA02000003">
    <property type="protein sequence ID" value="EAQ96800.1"/>
    <property type="molecule type" value="Genomic_DNA"/>
</dbReference>
<dbReference type="AlphaFoldDB" id="A4AAS8"/>
<dbReference type="SUPFAM" id="SSF64182">
    <property type="entry name" value="DHH phosphoesterases"/>
    <property type="match status" value="1"/>
</dbReference>
<dbReference type="OrthoDB" id="5429547at2"/>
<dbReference type="InterPro" id="IPR038763">
    <property type="entry name" value="DHH_sf"/>
</dbReference>
<dbReference type="HOGENOM" id="CLU_873774_0_0_6"/>
<evidence type="ECO:0000313" key="2">
    <source>
        <dbReference type="Proteomes" id="UP000019205"/>
    </source>
</evidence>
<name>A4AAS8_9GAMM</name>
<evidence type="ECO:0000313" key="1">
    <source>
        <dbReference type="EMBL" id="EAQ96800.1"/>
    </source>
</evidence>
<reference evidence="1 2" key="1">
    <citation type="journal article" date="2007" name="Proc. Natl. Acad. Sci. U.S.A.">
        <title>Characterization of a marine gammaproteobacterium capable of aerobic anoxygenic photosynthesis.</title>
        <authorList>
            <person name="Fuchs B.M."/>
            <person name="Spring S."/>
            <person name="Teeling H."/>
            <person name="Quast C."/>
            <person name="Wulf J."/>
            <person name="Schattenhofer M."/>
            <person name="Yan S."/>
            <person name="Ferriera S."/>
            <person name="Johnson J."/>
            <person name="Glockner F.O."/>
            <person name="Amann R."/>
        </authorList>
    </citation>
    <scope>NUCLEOTIDE SEQUENCE [LARGE SCALE GENOMIC DNA]</scope>
    <source>
        <strain evidence="1">KT71</strain>
    </source>
</reference>
<proteinExistence type="predicted"/>
<reference evidence="1 2" key="2">
    <citation type="journal article" date="2009" name="PLoS ONE">
        <title>The photosynthetic apparatus and its regulation in the aerobic gammaproteobacterium Congregibacter litoralis gen. nov., sp. nov.</title>
        <authorList>
            <person name="Spring S."/>
            <person name="Lunsdorf H."/>
            <person name="Fuchs B.M."/>
            <person name="Tindall B.J."/>
        </authorList>
    </citation>
    <scope>NUCLEOTIDE SEQUENCE [LARGE SCALE GENOMIC DNA]</scope>
    <source>
        <strain evidence="1">KT71</strain>
    </source>
</reference>
<keyword evidence="2" id="KW-1185">Reference proteome</keyword>
<dbReference type="STRING" id="314285.KT71_10884"/>
<sequence>MKKNFDVFNGDADGICALLQLRQAMPLDAELLTGVKRDIQLLDGLDPEAVDRVTVLDVSLDKNRKPLVALLAAGAHVFYCDHHFAGEIPGHPNLETLINPAPDVCTSLLVNGHLRGAYAHWAVVGAFGDNLDDSARAVARTLDLDTDTVDLYKRLGTYVNYNGYGAMLGDLHFHPAELYQLMHGYAEPRQFVQDASASFDKLEQGYEGDMSKAAAISPEWESDSAALYLLPDAPWARRVSGVFGNSLANQTPQRAHAVFTRKPEGGFLVSVRAPLADKRDADTLCRQFDTGGGRAAAAGINALPDDQMRAFIDAFSATYP</sequence>
<organism evidence="1 2">
    <name type="scientific">Congregibacter litoralis KT71</name>
    <dbReference type="NCBI Taxonomy" id="314285"/>
    <lineage>
        <taxon>Bacteria</taxon>
        <taxon>Pseudomonadati</taxon>
        <taxon>Pseudomonadota</taxon>
        <taxon>Gammaproteobacteria</taxon>
        <taxon>Cellvibrionales</taxon>
        <taxon>Halieaceae</taxon>
        <taxon>Congregibacter</taxon>
    </lineage>
</organism>
<accession>A4AAS8</accession>
<dbReference type="Proteomes" id="UP000019205">
    <property type="component" value="Chromosome"/>
</dbReference>